<dbReference type="UniPathway" id="UPA00046">
    <property type="reaction ID" value="UER00505"/>
</dbReference>
<feature type="binding site" evidence="6">
    <location>
        <position position="179"/>
    </location>
    <ligand>
        <name>NAD(+)</name>
        <dbReference type="ChEBI" id="CHEBI:57540"/>
    </ligand>
</feature>
<comment type="similarity">
    <text evidence="6">Belongs to the zinc-containing alcohol dehydrogenase family.</text>
</comment>
<comment type="cofactor">
    <cofactor evidence="6">
        <name>Zn(2+)</name>
        <dbReference type="ChEBI" id="CHEBI:29105"/>
    </cofactor>
    <text evidence="6">Binds 2 Zn(2+) ions per subunit.</text>
</comment>
<organism evidence="9 11">
    <name type="scientific">Geomonas paludis</name>
    <dbReference type="NCBI Taxonomy" id="2740185"/>
    <lineage>
        <taxon>Bacteria</taxon>
        <taxon>Pseudomonadati</taxon>
        <taxon>Thermodesulfobacteriota</taxon>
        <taxon>Desulfuromonadia</taxon>
        <taxon>Geobacterales</taxon>
        <taxon>Geobacteraceae</taxon>
        <taxon>Geomonas</taxon>
    </lineage>
</organism>
<dbReference type="SMART" id="SM00829">
    <property type="entry name" value="PKS_ER"/>
    <property type="match status" value="1"/>
</dbReference>
<evidence type="ECO:0000256" key="5">
    <source>
        <dbReference type="ARBA" id="ARBA00023027"/>
    </source>
</evidence>
<dbReference type="Pfam" id="PF08240">
    <property type="entry name" value="ADH_N"/>
    <property type="match status" value="1"/>
</dbReference>
<evidence type="ECO:0000256" key="4">
    <source>
        <dbReference type="ARBA" id="ARBA00023002"/>
    </source>
</evidence>
<dbReference type="InterPro" id="IPR050129">
    <property type="entry name" value="Zn_alcohol_dh"/>
</dbReference>
<feature type="binding site" evidence="6">
    <location>
        <begin position="266"/>
        <end position="268"/>
    </location>
    <ligand>
        <name>NAD(+)</name>
        <dbReference type="ChEBI" id="CHEBI:57540"/>
    </ligand>
</feature>
<dbReference type="PANTHER" id="PTHR43401:SF2">
    <property type="entry name" value="L-THREONINE 3-DEHYDROGENASE"/>
    <property type="match status" value="1"/>
</dbReference>
<feature type="binding site" evidence="6">
    <location>
        <position position="100"/>
    </location>
    <ligand>
        <name>Zn(2+)</name>
        <dbReference type="ChEBI" id="CHEBI:29105"/>
        <label>2</label>
    </ligand>
</feature>
<evidence type="ECO:0000256" key="6">
    <source>
        <dbReference type="HAMAP-Rule" id="MF_00627"/>
    </source>
</evidence>
<dbReference type="GO" id="GO:0008270">
    <property type="term" value="F:zinc ion binding"/>
    <property type="evidence" value="ECO:0007669"/>
    <property type="project" value="UniProtKB-UniRule"/>
</dbReference>
<dbReference type="GO" id="GO:0005737">
    <property type="term" value="C:cytoplasm"/>
    <property type="evidence" value="ECO:0007669"/>
    <property type="project" value="UniProtKB-SubCell"/>
</dbReference>
<keyword evidence="3 6" id="KW-0862">Zinc</keyword>
<dbReference type="SUPFAM" id="SSF51735">
    <property type="entry name" value="NAD(P)-binding Rossmann-fold domains"/>
    <property type="match status" value="1"/>
</dbReference>
<keyword evidence="12" id="KW-1185">Reference proteome</keyword>
<dbReference type="Proteomes" id="UP000831485">
    <property type="component" value="Chromosome"/>
</dbReference>
<evidence type="ECO:0000313" key="12">
    <source>
        <dbReference type="Proteomes" id="UP000831485"/>
    </source>
</evidence>
<dbReference type="NCBIfam" id="NF003808">
    <property type="entry name" value="PRK05396.1"/>
    <property type="match status" value="1"/>
</dbReference>
<protein>
    <recommendedName>
        <fullName evidence="6 7">L-threonine 3-dehydrogenase</fullName>
        <shortName evidence="6">TDH</shortName>
        <ecNumber evidence="6 7">1.1.1.103</ecNumber>
    </recommendedName>
</protein>
<dbReference type="GO" id="GO:0019518">
    <property type="term" value="P:L-threonine catabolic process to glycine"/>
    <property type="evidence" value="ECO:0007669"/>
    <property type="project" value="UniProtKB-UniPathway"/>
</dbReference>
<dbReference type="Pfam" id="PF00107">
    <property type="entry name" value="ADH_zinc_N"/>
    <property type="match status" value="1"/>
</dbReference>
<proteinExistence type="inferred from homology"/>
<reference evidence="11" key="1">
    <citation type="submission" date="2020-06" db="EMBL/GenBank/DDBJ databases">
        <title>Draft genomic sequecing of Geomonas sp. Red736.</title>
        <authorList>
            <person name="Itoh H."/>
            <person name="Xu Z.X."/>
            <person name="Ushijima N."/>
            <person name="Masuda Y."/>
            <person name="Shiratori Y."/>
            <person name="Senoo K."/>
        </authorList>
    </citation>
    <scope>NUCLEOTIDE SEQUENCE [LARGE SCALE GENOMIC DNA]</scope>
    <source>
        <strain evidence="11">Red736</strain>
    </source>
</reference>
<dbReference type="Gene3D" id="3.90.180.10">
    <property type="entry name" value="Medium-chain alcohol dehydrogenases, catalytic domain"/>
    <property type="match status" value="1"/>
</dbReference>
<dbReference type="GO" id="GO:0008743">
    <property type="term" value="F:L-threonine 3-dehydrogenase activity"/>
    <property type="evidence" value="ECO:0007669"/>
    <property type="project" value="UniProtKB-UniRule"/>
</dbReference>
<feature type="binding site" evidence="6">
    <location>
        <position position="42"/>
    </location>
    <ligand>
        <name>Zn(2+)</name>
        <dbReference type="ChEBI" id="CHEBI:29105"/>
        <label>1</label>
        <note>catalytic</note>
    </ligand>
</feature>
<feature type="active site" description="Charge relay system" evidence="6">
    <location>
        <position position="44"/>
    </location>
</feature>
<evidence type="ECO:0000313" key="9">
    <source>
        <dbReference type="EMBL" id="GFO62294.1"/>
    </source>
</evidence>
<dbReference type="PROSITE" id="PS00059">
    <property type="entry name" value="ADH_ZINC"/>
    <property type="match status" value="1"/>
</dbReference>
<comment type="pathway">
    <text evidence="6">Amino-acid degradation; L-threonine degradation via oxydo-reductase pathway; glycine from L-threonine: step 1/2.</text>
</comment>
<dbReference type="InterPro" id="IPR020843">
    <property type="entry name" value="ER"/>
</dbReference>
<evidence type="ECO:0000256" key="2">
    <source>
        <dbReference type="ARBA" id="ARBA00022723"/>
    </source>
</evidence>
<feature type="binding site" evidence="6">
    <location>
        <position position="68"/>
    </location>
    <ligand>
        <name>Zn(2+)</name>
        <dbReference type="ChEBI" id="CHEBI:29105"/>
        <label>1</label>
        <note>catalytic</note>
    </ligand>
</feature>
<reference evidence="10" key="3">
    <citation type="submission" date="2022-04" db="EMBL/GenBank/DDBJ databases">
        <authorList>
            <person name="Liu G."/>
        </authorList>
    </citation>
    <scope>NUCLEOTIDE SEQUENCE</scope>
    <source>
        <strain evidence="10">RG22</strain>
    </source>
</reference>
<dbReference type="NCBIfam" id="TIGR00692">
    <property type="entry name" value="tdh"/>
    <property type="match status" value="1"/>
</dbReference>
<name>A0A6V8MQX0_9BACT</name>
<keyword evidence="4 6" id="KW-0560">Oxidoreductase</keyword>
<dbReference type="HAMAP" id="MF_00627">
    <property type="entry name" value="Thr_dehydrog"/>
    <property type="match status" value="1"/>
</dbReference>
<evidence type="ECO:0000256" key="7">
    <source>
        <dbReference type="NCBIfam" id="TIGR00692"/>
    </source>
</evidence>
<dbReference type="InterPro" id="IPR011032">
    <property type="entry name" value="GroES-like_sf"/>
</dbReference>
<dbReference type="PANTHER" id="PTHR43401">
    <property type="entry name" value="L-THREONINE 3-DEHYDROGENASE"/>
    <property type="match status" value="1"/>
</dbReference>
<dbReference type="InterPro" id="IPR036291">
    <property type="entry name" value="NAD(P)-bd_dom_sf"/>
</dbReference>
<gene>
    <name evidence="6 9" type="primary">tdh</name>
    <name evidence="9" type="ORF">GMPD_02130</name>
    <name evidence="10" type="ORF">M1B72_22115</name>
</gene>
<accession>A0A6V8MQX0</accession>
<evidence type="ECO:0000313" key="10">
    <source>
        <dbReference type="EMBL" id="UPU36097.1"/>
    </source>
</evidence>
<evidence type="ECO:0000256" key="3">
    <source>
        <dbReference type="ARBA" id="ARBA00022833"/>
    </source>
</evidence>
<dbReference type="InterPro" id="IPR002328">
    <property type="entry name" value="ADH_Zn_CS"/>
</dbReference>
<dbReference type="AlphaFoldDB" id="A0A6V8MQX0"/>
<comment type="catalytic activity">
    <reaction evidence="6">
        <text>L-threonine + NAD(+) = (2S)-2-amino-3-oxobutanoate + NADH + H(+)</text>
        <dbReference type="Rhea" id="RHEA:13161"/>
        <dbReference type="ChEBI" id="CHEBI:15378"/>
        <dbReference type="ChEBI" id="CHEBI:57540"/>
        <dbReference type="ChEBI" id="CHEBI:57926"/>
        <dbReference type="ChEBI" id="CHEBI:57945"/>
        <dbReference type="ChEBI" id="CHEBI:78948"/>
        <dbReference type="EC" id="1.1.1.103"/>
    </reaction>
</comment>
<dbReference type="InterPro" id="IPR013154">
    <property type="entry name" value="ADH-like_N"/>
</dbReference>
<feature type="domain" description="Enoyl reductase (ER)" evidence="8">
    <location>
        <begin position="16"/>
        <end position="342"/>
    </location>
</feature>
<keyword evidence="2 6" id="KW-0479">Metal-binding</keyword>
<feature type="binding site" evidence="6">
    <location>
        <position position="97"/>
    </location>
    <ligand>
        <name>Zn(2+)</name>
        <dbReference type="ChEBI" id="CHEBI:29105"/>
        <label>2</label>
    </ligand>
</feature>
<feature type="binding site" evidence="6">
    <location>
        <position position="111"/>
    </location>
    <ligand>
        <name>Zn(2+)</name>
        <dbReference type="ChEBI" id="CHEBI:29105"/>
        <label>2</label>
    </ligand>
</feature>
<comment type="subunit">
    <text evidence="6">Homotetramer.</text>
</comment>
<dbReference type="Gene3D" id="3.40.50.720">
    <property type="entry name" value="NAD(P)-binding Rossmann-like Domain"/>
    <property type="match status" value="1"/>
</dbReference>
<dbReference type="EMBL" id="BLXY01000001">
    <property type="protein sequence ID" value="GFO62294.1"/>
    <property type="molecule type" value="Genomic_DNA"/>
</dbReference>
<feature type="binding site" evidence="6">
    <location>
        <position position="199"/>
    </location>
    <ligand>
        <name>NAD(+)</name>
        <dbReference type="ChEBI" id="CHEBI:57540"/>
    </ligand>
</feature>
<dbReference type="InterPro" id="IPR013149">
    <property type="entry name" value="ADH-like_C"/>
</dbReference>
<feature type="binding site" evidence="6">
    <location>
        <position position="103"/>
    </location>
    <ligand>
        <name>Zn(2+)</name>
        <dbReference type="ChEBI" id="CHEBI:29105"/>
        <label>2</label>
    </ligand>
</feature>
<dbReference type="EMBL" id="CP096574">
    <property type="protein sequence ID" value="UPU36097.1"/>
    <property type="molecule type" value="Genomic_DNA"/>
</dbReference>
<dbReference type="SUPFAM" id="SSF50129">
    <property type="entry name" value="GroES-like"/>
    <property type="match status" value="1"/>
</dbReference>
<feature type="site" description="Important for catalytic activity for the proton relay mechanism but does not participate directly in the coordination of zinc atom" evidence="6">
    <location>
        <position position="152"/>
    </location>
</feature>
<evidence type="ECO:0000313" key="11">
    <source>
        <dbReference type="Proteomes" id="UP000568888"/>
    </source>
</evidence>
<comment type="subcellular location">
    <subcellularLocation>
        <location evidence="6">Cytoplasm</location>
    </subcellularLocation>
</comment>
<evidence type="ECO:0000259" key="8">
    <source>
        <dbReference type="SMART" id="SM00829"/>
    </source>
</evidence>
<dbReference type="InterPro" id="IPR004627">
    <property type="entry name" value="L-Threonine_3-DHase"/>
</dbReference>
<dbReference type="EC" id="1.1.1.103" evidence="6 7"/>
<feature type="binding site" evidence="6">
    <location>
        <position position="204"/>
    </location>
    <ligand>
        <name>NAD(+)</name>
        <dbReference type="ChEBI" id="CHEBI:57540"/>
    </ligand>
</feature>
<keyword evidence="5 6" id="KW-0520">NAD</keyword>
<feature type="active site" description="Charge relay system" evidence="6">
    <location>
        <position position="47"/>
    </location>
</feature>
<dbReference type="RefSeq" id="WP_198424598.1">
    <property type="nucleotide sequence ID" value="NZ_BLXY01000001.1"/>
</dbReference>
<dbReference type="Proteomes" id="UP000568888">
    <property type="component" value="Unassembled WGS sequence"/>
</dbReference>
<feature type="binding site" evidence="6">
    <location>
        <position position="67"/>
    </location>
    <ligand>
        <name>Zn(2+)</name>
        <dbReference type="ChEBI" id="CHEBI:29105"/>
        <label>1</label>
        <note>catalytic</note>
    </ligand>
</feature>
<comment type="function">
    <text evidence="6">Catalyzes the NAD(+)-dependent oxidation of L-threonine to 2-amino-3-ketobutyrate.</text>
</comment>
<evidence type="ECO:0000256" key="1">
    <source>
        <dbReference type="ARBA" id="ARBA00022490"/>
    </source>
</evidence>
<keyword evidence="1 6" id="KW-0963">Cytoplasm</keyword>
<sequence>MQKTMRALVKKYPKPGLWLDEVPVPEMGINDVLIKVHKTAVCGTDLHIWDWNPWAQKTIPVPMVIGHEFVGRVVAMGSNVADLNIGDIVSGEGHIVCGRCRNCLAGRRHLCKDTNGVGVNRTGAFAEYICIPVTNVWHADPSIPMEILSIFDPFGNATHTTLAFPVLGEDVLITGAGPIGIMATAIARHAGARYIVTTDMNPYRLDLARKMGATVALNVKERTLADVRRELGMKEGFDVGLEMSGNGDAFKEMLANMCHGGKIAMLGIPSGDLAIDWNQVIFNMLTIKGIYGREMYETWYLMQSLIKIGLDLTPVITHRMHYTEFEKAFEIMSSGNAGKVILNWVEE</sequence>
<feature type="binding site" evidence="6">
    <location>
        <begin position="290"/>
        <end position="291"/>
    </location>
    <ligand>
        <name>NAD(+)</name>
        <dbReference type="ChEBI" id="CHEBI:57540"/>
    </ligand>
</feature>
<reference evidence="9" key="2">
    <citation type="journal article" date="2021" name="Int. J. Syst. Evol. Microbiol.">
        <title>Geomonas silvestris sp. nov., Geomonas paludis sp. nov. and Geomonas limicola sp. nov., isolated from terrestrial environments, and emended description of the genus Geomonas.</title>
        <authorList>
            <person name="Itoh H."/>
            <person name="Xu Z."/>
            <person name="Masuda Y."/>
            <person name="Ushijima N."/>
            <person name="Hayakawa C."/>
            <person name="Shiratori Y."/>
            <person name="Senoo K."/>
        </authorList>
    </citation>
    <scope>NUCLEOTIDE SEQUENCE</scope>
    <source>
        <strain evidence="9">Red736</strain>
    </source>
</reference>